<evidence type="ECO:0000313" key="1">
    <source>
        <dbReference type="EMBL" id="KIQ59481.1"/>
    </source>
</evidence>
<protein>
    <submittedName>
        <fullName evidence="1">Isochorismatase</fullName>
    </submittedName>
</protein>
<dbReference type="InterPro" id="IPR036380">
    <property type="entry name" value="Isochorismatase-like_sf"/>
</dbReference>
<dbReference type="Gene3D" id="3.40.50.850">
    <property type="entry name" value="Isochorismatase-like"/>
    <property type="match status" value="1"/>
</dbReference>
<proteinExistence type="predicted"/>
<reference evidence="1 2" key="1">
    <citation type="submission" date="2015-01" db="EMBL/GenBank/DDBJ databases">
        <title>Draft Genome Sequence of the Biocontrol and Plant Growth-Promoting Rhizobacteria (PGPR) Pseudomonas fluorescens UM270.</title>
        <authorList>
            <person name="Hernandez-Salmeron J.E."/>
            <person name="Santoyo G."/>
            <person name="Moreno-Hagelsieb G."/>
            <person name="Hernandez-Leon R."/>
        </authorList>
    </citation>
    <scope>NUCLEOTIDE SEQUENCE [LARGE SCALE GENOMIC DNA]</scope>
    <source>
        <strain evidence="1 2">UM270</strain>
    </source>
</reference>
<gene>
    <name evidence="1" type="ORF">RL74_10280</name>
</gene>
<dbReference type="Proteomes" id="UP000032101">
    <property type="component" value="Unassembled WGS sequence"/>
</dbReference>
<sequence length="76" mass="8957">MFSLPHRSPRDLPFTRDHTALLLVDMQRAWLEVQFDAHLASPEAEYFIRRARQQVIPNQQRLLAAMRAARHNVLHT</sequence>
<accession>A0A0D0NJS3</accession>
<dbReference type="SUPFAM" id="SSF52499">
    <property type="entry name" value="Isochorismatase-like hydrolases"/>
    <property type="match status" value="1"/>
</dbReference>
<feature type="non-terminal residue" evidence="1">
    <location>
        <position position="76"/>
    </location>
</feature>
<dbReference type="EMBL" id="JXNZ01000072">
    <property type="protein sequence ID" value="KIQ59481.1"/>
    <property type="molecule type" value="Genomic_DNA"/>
</dbReference>
<organism evidence="1 2">
    <name type="scientific">Pseudomonas fluorescens</name>
    <dbReference type="NCBI Taxonomy" id="294"/>
    <lineage>
        <taxon>Bacteria</taxon>
        <taxon>Pseudomonadati</taxon>
        <taxon>Pseudomonadota</taxon>
        <taxon>Gammaproteobacteria</taxon>
        <taxon>Pseudomonadales</taxon>
        <taxon>Pseudomonadaceae</taxon>
        <taxon>Pseudomonas</taxon>
    </lineage>
</organism>
<comment type="caution">
    <text evidence="1">The sequence shown here is derived from an EMBL/GenBank/DDBJ whole genome shotgun (WGS) entry which is preliminary data.</text>
</comment>
<evidence type="ECO:0000313" key="2">
    <source>
        <dbReference type="Proteomes" id="UP000032101"/>
    </source>
</evidence>
<dbReference type="AlphaFoldDB" id="A0A0D0NJS3"/>
<name>A0A0D0NJS3_PSEFL</name>